<organism evidence="1 3">
    <name type="scientific">Brevundimonas diminuta</name>
    <name type="common">Pseudomonas diminuta</name>
    <dbReference type="NCBI Taxonomy" id="293"/>
    <lineage>
        <taxon>Bacteria</taxon>
        <taxon>Pseudomonadati</taxon>
        <taxon>Pseudomonadota</taxon>
        <taxon>Alphaproteobacteria</taxon>
        <taxon>Caulobacterales</taxon>
        <taxon>Caulobacteraceae</taxon>
        <taxon>Brevundimonas</taxon>
    </lineage>
</organism>
<dbReference type="RefSeq" id="WP_128720011.1">
    <property type="nucleotide sequence ID" value="NZ_CP035093.1"/>
</dbReference>
<keyword evidence="4" id="KW-1185">Reference proteome</keyword>
<dbReference type="EMBL" id="CP066026">
    <property type="protein sequence ID" value="QQB87725.1"/>
    <property type="molecule type" value="Genomic_DNA"/>
</dbReference>
<dbReference type="AlphaFoldDB" id="A0A410NY93"/>
<reference evidence="2 4" key="2">
    <citation type="submission" date="2020-12" db="EMBL/GenBank/DDBJ databases">
        <title>FDA dAtabase for Regulatory Grade micrObial Sequences (FDA-ARGOS): Supporting development and validation of Infectious Disease Dx tests.</title>
        <authorList>
            <person name="Kerrigan L."/>
            <person name="Long C."/>
            <person name="Tallon L."/>
            <person name="Sadzewicz L."/>
            <person name="Zhao X."/>
            <person name="Boylan J."/>
            <person name="Ott S."/>
            <person name="Bowen H."/>
            <person name="Vavikolanu K."/>
            <person name="Mehta A."/>
            <person name="Aluvathingal J."/>
            <person name="Nadendla S."/>
            <person name="Yan Y."/>
            <person name="Sichtig H."/>
        </authorList>
    </citation>
    <scope>NUCLEOTIDE SEQUENCE [LARGE SCALE GENOMIC DNA]</scope>
    <source>
        <strain evidence="2 4">FDAARGOS_1026</strain>
    </source>
</reference>
<dbReference type="PIRSF" id="PIRSF032038">
    <property type="entry name" value="UCP023238"/>
    <property type="match status" value="1"/>
</dbReference>
<evidence type="ECO:0000313" key="4">
    <source>
        <dbReference type="Proteomes" id="UP000596117"/>
    </source>
</evidence>
<dbReference type="Proteomes" id="UP000287388">
    <property type="component" value="Chromosome"/>
</dbReference>
<evidence type="ECO:0000313" key="1">
    <source>
        <dbReference type="EMBL" id="QAT14894.1"/>
    </source>
</evidence>
<gene>
    <name evidence="1" type="ORF">EQG53_11265</name>
    <name evidence="2" type="ORF">I6H83_11175</name>
</gene>
<proteinExistence type="predicted"/>
<accession>A0A410NY93</accession>
<dbReference type="EMBL" id="CP035093">
    <property type="protein sequence ID" value="QAT14894.1"/>
    <property type="molecule type" value="Genomic_DNA"/>
</dbReference>
<evidence type="ECO:0000313" key="2">
    <source>
        <dbReference type="EMBL" id="QQB87725.1"/>
    </source>
</evidence>
<sequence>MTLTNCQPTQKIIPKIMEMLTMPPLIYHFSAATFLSLLITGSATAQSDPTAFERLSECQGLSADEQRLTCYDERMAALRAAANSGEVVIMERAQVDAAKRAVFGFSAPNLPTMFGGDAIESLETTLERATAAANGAWIFHLADGSTWRQIDNTRVANPRARQGEEVRVRKAALGSYFLNLGSNRAVRVRRE</sequence>
<dbReference type="Proteomes" id="UP000596117">
    <property type="component" value="Chromosome"/>
</dbReference>
<evidence type="ECO:0000313" key="3">
    <source>
        <dbReference type="Proteomes" id="UP000287388"/>
    </source>
</evidence>
<protein>
    <submittedName>
        <fullName evidence="1">Uncharacterized protein</fullName>
    </submittedName>
</protein>
<reference evidence="1 3" key="1">
    <citation type="submission" date="2019-01" db="EMBL/GenBank/DDBJ databases">
        <title>Brevundimonas diminuta Genome sequencing and assembly.</title>
        <authorList>
            <person name="Chen H."/>
        </authorList>
    </citation>
    <scope>NUCLEOTIDE SEQUENCE [LARGE SCALE GENOMIC DNA]</scope>
    <source>
        <strain evidence="1">ATCC</strain>
        <strain evidence="3">ATCC(B) 19146</strain>
    </source>
</reference>
<dbReference type="InterPro" id="IPR016987">
    <property type="entry name" value="UCP023238"/>
</dbReference>
<dbReference type="KEGG" id="bdm:EQG53_11265"/>
<name>A0A410NY93_BREDI</name>